<dbReference type="CDD" id="cd00383">
    <property type="entry name" value="trans_reg_C"/>
    <property type="match status" value="1"/>
</dbReference>
<dbReference type="InterPro" id="IPR011006">
    <property type="entry name" value="CheY-like_superfamily"/>
</dbReference>
<dbReference type="Gene3D" id="6.10.250.690">
    <property type="match status" value="1"/>
</dbReference>
<feature type="domain" description="OmpR/PhoB-type" evidence="9">
    <location>
        <begin position="146"/>
        <end position="245"/>
    </location>
</feature>
<sequence length="248" mass="27248">MTTLPSMSTHQLLMIEDDVRLAQMVSDYLGNNGLEVNHQADGKSGLEQLQPADGSSAEPPDLVILDLMLPDMDGLEVCRRIRSMSGATAQVPVLMLTAKGDPMDRIIGLELGADDYLPKPFEPRELLARIRAILRRKGSDGPAPSASVMRFGSLEIDRDARTVAVGEQPADLTSYQFDLLVALAERAGRVLTRDQIMEAVRGRELEAFDRSIDVHMGRIRAAIEADPKNPKRILTVRGVGYVFAKQQD</sequence>
<dbReference type="PANTHER" id="PTHR48111:SF4">
    <property type="entry name" value="DNA-BINDING DUAL TRANSCRIPTIONAL REGULATOR OMPR"/>
    <property type="match status" value="1"/>
</dbReference>
<dbReference type="InterPro" id="IPR001867">
    <property type="entry name" value="OmpR/PhoB-type_DNA-bd"/>
</dbReference>
<protein>
    <submittedName>
        <fullName evidence="10">Response regulator transcription factor</fullName>
    </submittedName>
</protein>
<evidence type="ECO:0000256" key="7">
    <source>
        <dbReference type="PROSITE-ProRule" id="PRU01091"/>
    </source>
</evidence>
<dbReference type="Proteomes" id="UP001240697">
    <property type="component" value="Chromosome"/>
</dbReference>
<dbReference type="PANTHER" id="PTHR48111">
    <property type="entry name" value="REGULATOR OF RPOS"/>
    <property type="match status" value="1"/>
</dbReference>
<dbReference type="InterPro" id="IPR039420">
    <property type="entry name" value="WalR-like"/>
</dbReference>
<evidence type="ECO:0000256" key="4">
    <source>
        <dbReference type="ARBA" id="ARBA00023125"/>
    </source>
</evidence>
<dbReference type="InterPro" id="IPR001789">
    <property type="entry name" value="Sig_transdc_resp-reg_receiver"/>
</dbReference>
<keyword evidence="2" id="KW-0902">Two-component regulatory system</keyword>
<evidence type="ECO:0000256" key="3">
    <source>
        <dbReference type="ARBA" id="ARBA00023015"/>
    </source>
</evidence>
<dbReference type="RefSeq" id="WP_283486774.1">
    <property type="nucleotide sequence ID" value="NZ_CP125947.1"/>
</dbReference>
<dbReference type="SMART" id="SM00448">
    <property type="entry name" value="REC"/>
    <property type="match status" value="1"/>
</dbReference>
<dbReference type="Gene3D" id="3.40.50.2300">
    <property type="match status" value="1"/>
</dbReference>
<keyword evidence="11" id="KW-1185">Reference proteome</keyword>
<dbReference type="InterPro" id="IPR036388">
    <property type="entry name" value="WH-like_DNA-bd_sf"/>
</dbReference>
<dbReference type="PROSITE" id="PS50110">
    <property type="entry name" value="RESPONSE_REGULATORY"/>
    <property type="match status" value="1"/>
</dbReference>
<accession>A0ABY8SUW2</accession>
<feature type="DNA-binding region" description="OmpR/PhoB-type" evidence="7">
    <location>
        <begin position="146"/>
        <end position="245"/>
    </location>
</feature>
<keyword evidence="1 6" id="KW-0597">Phosphoprotein</keyword>
<keyword evidence="5" id="KW-0804">Transcription</keyword>
<feature type="modified residue" description="4-aspartylphosphate" evidence="6">
    <location>
        <position position="66"/>
    </location>
</feature>
<keyword evidence="4 7" id="KW-0238">DNA-binding</keyword>
<dbReference type="SUPFAM" id="SSF52172">
    <property type="entry name" value="CheY-like"/>
    <property type="match status" value="1"/>
</dbReference>
<evidence type="ECO:0000256" key="2">
    <source>
        <dbReference type="ARBA" id="ARBA00023012"/>
    </source>
</evidence>
<dbReference type="InterPro" id="IPR016032">
    <property type="entry name" value="Sig_transdc_resp-reg_C-effctor"/>
</dbReference>
<dbReference type="PROSITE" id="PS51755">
    <property type="entry name" value="OMPR_PHOB"/>
    <property type="match status" value="1"/>
</dbReference>
<evidence type="ECO:0000259" key="9">
    <source>
        <dbReference type="PROSITE" id="PS51755"/>
    </source>
</evidence>
<dbReference type="Gene3D" id="1.10.10.10">
    <property type="entry name" value="Winged helix-like DNA-binding domain superfamily/Winged helix DNA-binding domain"/>
    <property type="match status" value="1"/>
</dbReference>
<dbReference type="Pfam" id="PF00486">
    <property type="entry name" value="Trans_reg_C"/>
    <property type="match status" value="1"/>
</dbReference>
<evidence type="ECO:0000256" key="6">
    <source>
        <dbReference type="PROSITE-ProRule" id="PRU00169"/>
    </source>
</evidence>
<reference evidence="10 11" key="1">
    <citation type="submission" date="2023-05" db="EMBL/GenBank/DDBJ databases">
        <authorList>
            <person name="Yin Y."/>
            <person name="Lu Z."/>
        </authorList>
    </citation>
    <scope>NUCLEOTIDE SEQUENCE [LARGE SCALE GENOMIC DNA]</scope>
    <source>
        <strain evidence="10 11">ZM22</strain>
    </source>
</reference>
<name>A0ABY8SUW2_9BURK</name>
<dbReference type="Pfam" id="PF00072">
    <property type="entry name" value="Response_reg"/>
    <property type="match status" value="1"/>
</dbReference>
<gene>
    <name evidence="10" type="ORF">QMY55_00490</name>
</gene>
<evidence type="ECO:0000256" key="5">
    <source>
        <dbReference type="ARBA" id="ARBA00023163"/>
    </source>
</evidence>
<dbReference type="EMBL" id="CP125947">
    <property type="protein sequence ID" value="WHS65674.1"/>
    <property type="molecule type" value="Genomic_DNA"/>
</dbReference>
<proteinExistence type="predicted"/>
<evidence type="ECO:0000313" key="10">
    <source>
        <dbReference type="EMBL" id="WHS65674.1"/>
    </source>
</evidence>
<evidence type="ECO:0000256" key="1">
    <source>
        <dbReference type="ARBA" id="ARBA00022553"/>
    </source>
</evidence>
<evidence type="ECO:0000313" key="11">
    <source>
        <dbReference type="Proteomes" id="UP001240697"/>
    </source>
</evidence>
<evidence type="ECO:0000259" key="8">
    <source>
        <dbReference type="PROSITE" id="PS50110"/>
    </source>
</evidence>
<dbReference type="SUPFAM" id="SSF46894">
    <property type="entry name" value="C-terminal effector domain of the bipartite response regulators"/>
    <property type="match status" value="1"/>
</dbReference>
<dbReference type="SMART" id="SM00862">
    <property type="entry name" value="Trans_reg_C"/>
    <property type="match status" value="1"/>
</dbReference>
<organism evidence="10 11">
    <name type="scientific">Comamonas resistens</name>
    <dbReference type="NCBI Taxonomy" id="3046670"/>
    <lineage>
        <taxon>Bacteria</taxon>
        <taxon>Pseudomonadati</taxon>
        <taxon>Pseudomonadota</taxon>
        <taxon>Betaproteobacteria</taxon>
        <taxon>Burkholderiales</taxon>
        <taxon>Comamonadaceae</taxon>
        <taxon>Comamonas</taxon>
    </lineage>
</organism>
<feature type="domain" description="Response regulatory" evidence="8">
    <location>
        <begin position="11"/>
        <end position="134"/>
    </location>
</feature>
<keyword evidence="3" id="KW-0805">Transcription regulation</keyword>